<dbReference type="PROSITE" id="PS00061">
    <property type="entry name" value="ADH_SHORT"/>
    <property type="match status" value="1"/>
</dbReference>
<dbReference type="PANTHER" id="PTHR24322">
    <property type="entry name" value="PKSB"/>
    <property type="match status" value="1"/>
</dbReference>
<sequence length="146" mass="16078">MQSSNHGHIVSIASLAGQMGVNRLTDYCGSKFAAVGFAESLSLELHQEGYTGIKTTIICPYFINTGMFNGATGGAFSFLDANYVASAVVKSVLLDREVVILPTQIRFLLAFKHWVPVRLLKYMAKELGIMEAMFNFDPASRHKKIQ</sequence>
<name>A0A1V9XFB5_9ACAR</name>
<gene>
    <name evidence="3" type="ORF">BIW11_10542</name>
</gene>
<evidence type="ECO:0000313" key="3">
    <source>
        <dbReference type="EMBL" id="OQR72189.1"/>
    </source>
</evidence>
<dbReference type="PANTHER" id="PTHR24322:SF736">
    <property type="entry name" value="RETINOL DEHYDROGENASE 10"/>
    <property type="match status" value="1"/>
</dbReference>
<keyword evidence="4" id="KW-1185">Reference proteome</keyword>
<comment type="similarity">
    <text evidence="1">Belongs to the short-chain dehydrogenases/reductases (SDR) family.</text>
</comment>
<dbReference type="InParanoid" id="A0A1V9XFB5"/>
<reference evidence="3 4" key="1">
    <citation type="journal article" date="2017" name="Gigascience">
        <title>Draft genome of the honey bee ectoparasitic mite, Tropilaelaps mercedesae, is shaped by the parasitic life history.</title>
        <authorList>
            <person name="Dong X."/>
            <person name="Armstrong S.D."/>
            <person name="Xia D."/>
            <person name="Makepeace B.L."/>
            <person name="Darby A.C."/>
            <person name="Kadowaki T."/>
        </authorList>
    </citation>
    <scope>NUCLEOTIDE SEQUENCE [LARGE SCALE GENOMIC DNA]</scope>
    <source>
        <strain evidence="3">Wuxi-XJTLU</strain>
    </source>
</reference>
<dbReference type="PRINTS" id="PR00081">
    <property type="entry name" value="GDHRDH"/>
</dbReference>
<dbReference type="STRING" id="418985.A0A1V9XFB5"/>
<dbReference type="Pfam" id="PF00106">
    <property type="entry name" value="adh_short"/>
    <property type="match status" value="1"/>
</dbReference>
<accession>A0A1V9XFB5</accession>
<dbReference type="Gene3D" id="3.40.50.720">
    <property type="entry name" value="NAD(P)-binding Rossmann-like Domain"/>
    <property type="match status" value="1"/>
</dbReference>
<keyword evidence="2" id="KW-0560">Oxidoreductase</keyword>
<proteinExistence type="inferred from homology"/>
<dbReference type="OrthoDB" id="10253736at2759"/>
<dbReference type="GO" id="GO:0016616">
    <property type="term" value="F:oxidoreductase activity, acting on the CH-OH group of donors, NAD or NADP as acceptor"/>
    <property type="evidence" value="ECO:0007669"/>
    <property type="project" value="TreeGrafter"/>
</dbReference>
<dbReference type="InterPro" id="IPR002347">
    <property type="entry name" value="SDR_fam"/>
</dbReference>
<organism evidence="3 4">
    <name type="scientific">Tropilaelaps mercedesae</name>
    <dbReference type="NCBI Taxonomy" id="418985"/>
    <lineage>
        <taxon>Eukaryota</taxon>
        <taxon>Metazoa</taxon>
        <taxon>Ecdysozoa</taxon>
        <taxon>Arthropoda</taxon>
        <taxon>Chelicerata</taxon>
        <taxon>Arachnida</taxon>
        <taxon>Acari</taxon>
        <taxon>Parasitiformes</taxon>
        <taxon>Mesostigmata</taxon>
        <taxon>Gamasina</taxon>
        <taxon>Dermanyssoidea</taxon>
        <taxon>Laelapidae</taxon>
        <taxon>Tropilaelaps</taxon>
    </lineage>
</organism>
<protein>
    <submittedName>
        <fullName evidence="3">Epidermal retinol dehydrogenase 2-like</fullName>
    </submittedName>
</protein>
<comment type="caution">
    <text evidence="3">The sequence shown here is derived from an EMBL/GenBank/DDBJ whole genome shotgun (WGS) entry which is preliminary data.</text>
</comment>
<dbReference type="InterPro" id="IPR036291">
    <property type="entry name" value="NAD(P)-bd_dom_sf"/>
</dbReference>
<dbReference type="GO" id="GO:0005811">
    <property type="term" value="C:lipid droplet"/>
    <property type="evidence" value="ECO:0007669"/>
    <property type="project" value="TreeGrafter"/>
</dbReference>
<dbReference type="SUPFAM" id="SSF51735">
    <property type="entry name" value="NAD(P)-binding Rossmann-fold domains"/>
    <property type="match status" value="1"/>
</dbReference>
<evidence type="ECO:0000256" key="1">
    <source>
        <dbReference type="ARBA" id="ARBA00006484"/>
    </source>
</evidence>
<dbReference type="InterPro" id="IPR020904">
    <property type="entry name" value="Sc_DH/Rdtase_CS"/>
</dbReference>
<evidence type="ECO:0000313" key="4">
    <source>
        <dbReference type="Proteomes" id="UP000192247"/>
    </source>
</evidence>
<dbReference type="AlphaFoldDB" id="A0A1V9XFB5"/>
<dbReference type="Proteomes" id="UP000192247">
    <property type="component" value="Unassembled WGS sequence"/>
</dbReference>
<evidence type="ECO:0000256" key="2">
    <source>
        <dbReference type="ARBA" id="ARBA00023002"/>
    </source>
</evidence>
<dbReference type="EMBL" id="MNPL01012352">
    <property type="protein sequence ID" value="OQR72189.1"/>
    <property type="molecule type" value="Genomic_DNA"/>
</dbReference>